<organism evidence="9 10">
    <name type="scientific">Rhizobium mongolense subsp. loessense</name>
    <dbReference type="NCBI Taxonomy" id="158890"/>
    <lineage>
        <taxon>Bacteria</taxon>
        <taxon>Pseudomonadati</taxon>
        <taxon>Pseudomonadota</taxon>
        <taxon>Alphaproteobacteria</taxon>
        <taxon>Hyphomicrobiales</taxon>
        <taxon>Rhizobiaceae</taxon>
        <taxon>Rhizobium/Agrobacterium group</taxon>
        <taxon>Rhizobium</taxon>
    </lineage>
</organism>
<dbReference type="GO" id="GO:0016491">
    <property type="term" value="F:oxidoreductase activity"/>
    <property type="evidence" value="ECO:0007669"/>
    <property type="project" value="UniProtKB-KW"/>
</dbReference>
<dbReference type="AlphaFoldDB" id="A0A1G4QWF6"/>
<evidence type="ECO:0000313" key="10">
    <source>
        <dbReference type="Proteomes" id="UP000199542"/>
    </source>
</evidence>
<keyword evidence="3" id="KW-0479">Metal-binding</keyword>
<dbReference type="GO" id="GO:0046872">
    <property type="term" value="F:metal ion binding"/>
    <property type="evidence" value="ECO:0007669"/>
    <property type="project" value="UniProtKB-KW"/>
</dbReference>
<evidence type="ECO:0000259" key="7">
    <source>
        <dbReference type="Pfam" id="PF22289"/>
    </source>
</evidence>
<evidence type="ECO:0000256" key="3">
    <source>
        <dbReference type="ARBA" id="ARBA00022723"/>
    </source>
</evidence>
<dbReference type="InterPro" id="IPR054582">
    <property type="entry name" value="DmmA-like_N"/>
</dbReference>
<evidence type="ECO:0000256" key="1">
    <source>
        <dbReference type="ARBA" id="ARBA00022630"/>
    </source>
</evidence>
<evidence type="ECO:0000313" key="9">
    <source>
        <dbReference type="EMBL" id="SCW48735.1"/>
    </source>
</evidence>
<dbReference type="GO" id="GO:0051537">
    <property type="term" value="F:2 iron, 2 sulfur cluster binding"/>
    <property type="evidence" value="ECO:0007669"/>
    <property type="project" value="UniProtKB-KW"/>
</dbReference>
<feature type="domain" description="Dimethylamine monooxygenase subunit DmmA-like C-terminal" evidence="7">
    <location>
        <begin position="140"/>
        <end position="183"/>
    </location>
</feature>
<evidence type="ECO:0000256" key="5">
    <source>
        <dbReference type="ARBA" id="ARBA00023004"/>
    </source>
</evidence>
<dbReference type="Pfam" id="PF22290">
    <property type="entry name" value="DmmA-like_N"/>
    <property type="match status" value="1"/>
</dbReference>
<feature type="domain" description="Dimethylamine monooxygenase subunit DmmA-like N-terminal" evidence="8">
    <location>
        <begin position="5"/>
        <end position="129"/>
    </location>
</feature>
<name>A0A1G4QWF6_9HYPH</name>
<evidence type="ECO:0000256" key="2">
    <source>
        <dbReference type="ARBA" id="ARBA00022714"/>
    </source>
</evidence>
<evidence type="ECO:0000256" key="4">
    <source>
        <dbReference type="ARBA" id="ARBA00023002"/>
    </source>
</evidence>
<dbReference type="InterPro" id="IPR048037">
    <property type="entry name" value="DmmA-like_C"/>
</dbReference>
<keyword evidence="6" id="KW-0411">Iron-sulfur</keyword>
<dbReference type="Pfam" id="PF22289">
    <property type="entry name" value="DmmA-like_C"/>
    <property type="match status" value="1"/>
</dbReference>
<dbReference type="Proteomes" id="UP000199542">
    <property type="component" value="Unassembled WGS sequence"/>
</dbReference>
<dbReference type="NCBIfam" id="NF041259">
    <property type="entry name" value="mono_DmmA_fam"/>
    <property type="match status" value="1"/>
</dbReference>
<keyword evidence="1" id="KW-0285">Flavoprotein</keyword>
<evidence type="ECO:0000256" key="6">
    <source>
        <dbReference type="ARBA" id="ARBA00023014"/>
    </source>
</evidence>
<gene>
    <name evidence="9" type="ORF">SAMN02927900_01921</name>
</gene>
<keyword evidence="5" id="KW-0408">Iron</keyword>
<evidence type="ECO:0000259" key="8">
    <source>
        <dbReference type="Pfam" id="PF22290"/>
    </source>
</evidence>
<keyword evidence="2" id="KW-0001">2Fe-2S</keyword>
<accession>A0A1G4QWF6</accession>
<protein>
    <submittedName>
        <fullName evidence="9">Uncharacterized protein</fullName>
    </submittedName>
</protein>
<keyword evidence="4" id="KW-0560">Oxidoreductase</keyword>
<dbReference type="EMBL" id="FMTM01000002">
    <property type="protein sequence ID" value="SCW48735.1"/>
    <property type="molecule type" value="Genomic_DNA"/>
</dbReference>
<reference evidence="9 10" key="1">
    <citation type="submission" date="2016-10" db="EMBL/GenBank/DDBJ databases">
        <authorList>
            <person name="de Groot N.N."/>
        </authorList>
    </citation>
    <scope>NUCLEOTIDE SEQUENCE [LARGE SCALE GENOMIC DNA]</scope>
    <source>
        <strain evidence="9 10">CGMCC 1.3401</strain>
    </source>
</reference>
<proteinExistence type="predicted"/>
<sequence>MLVAGIKSRPVYKGLTIEPHAKRHIFALEGEGATALTDQKPALDETILSRSEILYVTSGSKGKGHDTALLELGTDVFWTSPTIATLLFRLKGLLASAHMGIRLYIAGTEGFIGQAMTVGLEHGMDYASIITEHRGSLARRVQCVHCKGITDDVTVSPFTCSHCRLMLLVRDHYSRRLGAFQGVNIDAEEPGSAPDPEELFL</sequence>
<dbReference type="RefSeq" id="WP_092584644.1">
    <property type="nucleotide sequence ID" value="NZ_FMTM01000002.1"/>
</dbReference>